<feature type="domain" description="Helix-turn-helix" evidence="1">
    <location>
        <begin position="12"/>
        <end position="60"/>
    </location>
</feature>
<reference evidence="2 3" key="1">
    <citation type="submission" date="2013-06" db="EMBL/GenBank/DDBJ databases">
        <title>The Genome Sequence of Campylobacter ureolyticus ACS-301-V-SCH3B.</title>
        <authorList>
            <consortium name="The Broad Institute Genomics Platform"/>
            <person name="Earl A."/>
            <person name="Ward D."/>
            <person name="Feldgarden M."/>
            <person name="Gevers D."/>
            <person name="Saerens B."/>
            <person name="Vaneechoutte M."/>
            <person name="Walker B."/>
            <person name="Young S."/>
            <person name="Zeng Q."/>
            <person name="Gargeya S."/>
            <person name="Fitzgerald M."/>
            <person name="Haas B."/>
            <person name="Abouelleil A."/>
            <person name="Allen A.W."/>
            <person name="Alvarado L."/>
            <person name="Arachchi H.M."/>
            <person name="Berlin A.M."/>
            <person name="Chapman S.B."/>
            <person name="Gainer-Dewar J."/>
            <person name="Goldberg J."/>
            <person name="Griggs A."/>
            <person name="Gujja S."/>
            <person name="Hansen M."/>
            <person name="Howarth C."/>
            <person name="Imamovic A."/>
            <person name="Ireland A."/>
            <person name="Larimer J."/>
            <person name="McCowan C."/>
            <person name="Murphy C."/>
            <person name="Pearson M."/>
            <person name="Poon T.W."/>
            <person name="Priest M."/>
            <person name="Roberts A."/>
            <person name="Saif S."/>
            <person name="Shea T."/>
            <person name="Sisk P."/>
            <person name="Sykes S."/>
            <person name="Wortman J."/>
            <person name="Nusbaum C."/>
            <person name="Birren B."/>
        </authorList>
    </citation>
    <scope>NUCLEOTIDE SEQUENCE [LARGE SCALE GENOMIC DNA]</scope>
    <source>
        <strain evidence="2 3">ACS-301-V-Sch3b</strain>
    </source>
</reference>
<dbReference type="RefSeq" id="WP_016647182.1">
    <property type="nucleotide sequence ID" value="NZ_KE340327.1"/>
</dbReference>
<evidence type="ECO:0000313" key="3">
    <source>
        <dbReference type="Proteomes" id="UP000014539"/>
    </source>
</evidence>
<gene>
    <name evidence="2" type="ORF">HMPREF9309_01327</name>
</gene>
<evidence type="ECO:0000259" key="1">
    <source>
        <dbReference type="Pfam" id="PF12728"/>
    </source>
</evidence>
<keyword evidence="3" id="KW-1185">Reference proteome</keyword>
<organism evidence="2 3">
    <name type="scientific">Campylobacter ureolyticus ACS-301-V-Sch3b</name>
    <dbReference type="NCBI Taxonomy" id="883165"/>
    <lineage>
        <taxon>Bacteria</taxon>
        <taxon>Pseudomonadati</taxon>
        <taxon>Campylobacterota</taxon>
        <taxon>Epsilonproteobacteria</taxon>
        <taxon>Campylobacterales</taxon>
        <taxon>Campylobacteraceae</taxon>
        <taxon>Campylobacter</taxon>
    </lineage>
</organism>
<proteinExistence type="predicted"/>
<protein>
    <submittedName>
        <fullName evidence="2">Excisionase family DNA binding domain-containing protein</fullName>
    </submittedName>
</protein>
<name>S3XFE4_9BACT</name>
<dbReference type="SUPFAM" id="SSF46955">
    <property type="entry name" value="Putative DNA-binding domain"/>
    <property type="match status" value="1"/>
</dbReference>
<dbReference type="Pfam" id="PF12728">
    <property type="entry name" value="HTH_17"/>
    <property type="match status" value="1"/>
</dbReference>
<dbReference type="EMBL" id="AGYD01000011">
    <property type="protein sequence ID" value="EPH08072.1"/>
    <property type="molecule type" value="Genomic_DNA"/>
</dbReference>
<sequence length="69" mass="7859">MENTITKQTPRMLRASQVAKLYSVSIPTVWRLVASGKLKTIKPTANITLFKADEVDEFFTTDIRTDKKD</sequence>
<dbReference type="AlphaFoldDB" id="S3XFE4"/>
<dbReference type="InterPro" id="IPR009061">
    <property type="entry name" value="DNA-bd_dom_put_sf"/>
</dbReference>
<accession>S3XFE4</accession>
<evidence type="ECO:0000313" key="2">
    <source>
        <dbReference type="EMBL" id="EPH08072.1"/>
    </source>
</evidence>
<comment type="caution">
    <text evidence="2">The sequence shown here is derived from an EMBL/GenBank/DDBJ whole genome shotgun (WGS) entry which is preliminary data.</text>
</comment>
<dbReference type="Proteomes" id="UP000014539">
    <property type="component" value="Unassembled WGS sequence"/>
</dbReference>
<dbReference type="InterPro" id="IPR041657">
    <property type="entry name" value="HTH_17"/>
</dbReference>
<dbReference type="HOGENOM" id="CLU_2768096_0_0_7"/>
<dbReference type="PATRIC" id="fig|883165.3.peg.1343"/>